<proteinExistence type="predicted"/>
<protein>
    <submittedName>
        <fullName evidence="1">Uncharacterized protein</fullName>
    </submittedName>
</protein>
<reference evidence="1" key="2">
    <citation type="submission" date="2021-01" db="UniProtKB">
        <authorList>
            <consortium name="EnsemblMetazoa"/>
        </authorList>
    </citation>
    <scope>IDENTIFICATION</scope>
</reference>
<evidence type="ECO:0000313" key="2">
    <source>
        <dbReference type="Proteomes" id="UP000007110"/>
    </source>
</evidence>
<dbReference type="InParanoid" id="A0A7M7P2I4"/>
<sequence>MVPGSNTDISNAEEVPSLDFITKEMNTDQYYHLGLALGMSYQTLDTIQFRSRQHEEAGVYTPNQKAAIFMIRYWKCLYHSVSIADDHLREVWKSVSDSGHSIPVSEEGRRAERESDKNVEDIFGGEFHLEKSRTAPRVVLHAYEVEIPEARGHWAESLHHKRAKTPSVRSDSLTSFSTLLEEEEESRFPKRRKLPYLVLDFFF</sequence>
<accession>A0A7M7P2I4</accession>
<organism evidence="1 2">
    <name type="scientific">Strongylocentrotus purpuratus</name>
    <name type="common">Purple sea urchin</name>
    <dbReference type="NCBI Taxonomy" id="7668"/>
    <lineage>
        <taxon>Eukaryota</taxon>
        <taxon>Metazoa</taxon>
        <taxon>Echinodermata</taxon>
        <taxon>Eleutherozoa</taxon>
        <taxon>Echinozoa</taxon>
        <taxon>Echinoidea</taxon>
        <taxon>Euechinoidea</taxon>
        <taxon>Echinacea</taxon>
        <taxon>Camarodonta</taxon>
        <taxon>Echinidea</taxon>
        <taxon>Strongylocentrotidae</taxon>
        <taxon>Strongylocentrotus</taxon>
    </lineage>
</organism>
<dbReference type="RefSeq" id="XP_030844209.1">
    <property type="nucleotide sequence ID" value="XM_030988349.1"/>
</dbReference>
<reference evidence="2" key="1">
    <citation type="submission" date="2015-02" db="EMBL/GenBank/DDBJ databases">
        <title>Genome sequencing for Strongylocentrotus purpuratus.</title>
        <authorList>
            <person name="Murali S."/>
            <person name="Liu Y."/>
            <person name="Vee V."/>
            <person name="English A."/>
            <person name="Wang M."/>
            <person name="Skinner E."/>
            <person name="Han Y."/>
            <person name="Muzny D.M."/>
            <person name="Worley K.C."/>
            <person name="Gibbs R.A."/>
        </authorList>
    </citation>
    <scope>NUCLEOTIDE SEQUENCE</scope>
</reference>
<dbReference type="GeneID" id="593169"/>
<keyword evidence="2" id="KW-1185">Reference proteome</keyword>
<dbReference type="Proteomes" id="UP000007110">
    <property type="component" value="Unassembled WGS sequence"/>
</dbReference>
<dbReference type="AlphaFoldDB" id="A0A7M7P2I4"/>
<evidence type="ECO:0000313" key="1">
    <source>
        <dbReference type="EnsemblMetazoa" id="XP_030844209"/>
    </source>
</evidence>
<dbReference type="EnsemblMetazoa" id="XM_030988349">
    <property type="protein sequence ID" value="XP_030844209"/>
    <property type="gene ID" value="LOC593169"/>
</dbReference>
<dbReference type="KEGG" id="spu:593169"/>
<name>A0A7M7P2I4_STRPU</name>